<keyword evidence="2" id="KW-0732">Signal</keyword>
<keyword evidence="8" id="KW-0812">Transmembrane</keyword>
<dbReference type="SUPFAM" id="SSF56601">
    <property type="entry name" value="beta-lactamase/transpeptidase-like"/>
    <property type="match status" value="1"/>
</dbReference>
<evidence type="ECO:0000256" key="5">
    <source>
        <dbReference type="ARBA" id="ARBA00022984"/>
    </source>
</evidence>
<sequence length="427" mass="44309">MSYDIGDAPTMVIGRVAPPIRRRRRWPWLVGVLLTLLLLAGVGYAVAPLRAALPAPTVELTLPTTMTIPGKAPKLPWPAHGQAMITVEGVGTVGTSGDATPLPIGSVAKVMTAYVILTEHPLKAGEQGPKLTVSAERAAAYPAEKRRGESLVGVEAGEVITERQALQALLLPSANNMARVLADWDAGGEEAFADKMNETAADLGMTDTHYSDPSGLDAKTVSTARDQVILASKAMRLPAFAEIVKQKQATIPVAGRVENYNELVGRDGVVGVKTGSTDEAGGCLSFAAVVKVGGRQIRIVGAVLGQPGADTPVQLDRVFAATRSLLRATTAALDVHTLVEAGEQVATVRSPLGAGTTLRATEAIEVVGWPGLEVPLKAEIPVLPAGIAAGATHGQVTTGTGKPVTTALHADAAIEPPSAWDRIVAHR</sequence>
<dbReference type="InterPro" id="IPR001967">
    <property type="entry name" value="Peptidase_S11_N"/>
</dbReference>
<keyword evidence="11" id="KW-1185">Reference proteome</keyword>
<comment type="caution">
    <text evidence="10">The sequence shown here is derived from an EMBL/GenBank/DDBJ whole genome shotgun (WGS) entry which is preliminary data.</text>
</comment>
<evidence type="ECO:0000313" key="10">
    <source>
        <dbReference type="EMBL" id="GIF59399.1"/>
    </source>
</evidence>
<dbReference type="RefSeq" id="WP_203706228.1">
    <property type="nucleotide sequence ID" value="NZ_BAAALU010000004.1"/>
</dbReference>
<evidence type="ECO:0000256" key="7">
    <source>
        <dbReference type="RuleBase" id="RU004016"/>
    </source>
</evidence>
<evidence type="ECO:0000313" key="11">
    <source>
        <dbReference type="Proteomes" id="UP000624325"/>
    </source>
</evidence>
<evidence type="ECO:0000256" key="1">
    <source>
        <dbReference type="ARBA" id="ARBA00007164"/>
    </source>
</evidence>
<feature type="domain" description="Peptidase S11 D-alanyl-D-alanine carboxypeptidase A N-terminal" evidence="9">
    <location>
        <begin position="91"/>
        <end position="305"/>
    </location>
</feature>
<reference evidence="10 11" key="1">
    <citation type="submission" date="2021-01" db="EMBL/GenBank/DDBJ databases">
        <title>Whole genome shotgun sequence of Asanoa iriomotensis NBRC 100142.</title>
        <authorList>
            <person name="Komaki H."/>
            <person name="Tamura T."/>
        </authorList>
    </citation>
    <scope>NUCLEOTIDE SEQUENCE [LARGE SCALE GENOMIC DNA]</scope>
    <source>
        <strain evidence="10 11">NBRC 100142</strain>
    </source>
</reference>
<dbReference type="Proteomes" id="UP000624325">
    <property type="component" value="Unassembled WGS sequence"/>
</dbReference>
<feature type="transmembrane region" description="Helical" evidence="8">
    <location>
        <begin position="28"/>
        <end position="47"/>
    </location>
</feature>
<evidence type="ECO:0000256" key="2">
    <source>
        <dbReference type="ARBA" id="ARBA00022729"/>
    </source>
</evidence>
<evidence type="ECO:0000256" key="8">
    <source>
        <dbReference type="SAM" id="Phobius"/>
    </source>
</evidence>
<accession>A0ABQ4C9H3</accession>
<dbReference type="InterPro" id="IPR012338">
    <property type="entry name" value="Beta-lactam/transpept-like"/>
</dbReference>
<keyword evidence="3" id="KW-0378">Hydrolase</keyword>
<dbReference type="PANTHER" id="PTHR21581:SF33">
    <property type="entry name" value="D-ALANYL-D-ALANINE CARBOXYPEPTIDASE DACB"/>
    <property type="match status" value="1"/>
</dbReference>
<dbReference type="Pfam" id="PF00768">
    <property type="entry name" value="Peptidase_S11"/>
    <property type="match status" value="1"/>
</dbReference>
<evidence type="ECO:0000259" key="9">
    <source>
        <dbReference type="Pfam" id="PF00768"/>
    </source>
</evidence>
<keyword evidence="6" id="KW-0961">Cell wall biogenesis/degradation</keyword>
<comment type="similarity">
    <text evidence="1 7">Belongs to the peptidase S11 family.</text>
</comment>
<dbReference type="InterPro" id="IPR018044">
    <property type="entry name" value="Peptidase_S11"/>
</dbReference>
<keyword evidence="8" id="KW-1133">Transmembrane helix</keyword>
<keyword evidence="4" id="KW-0133">Cell shape</keyword>
<dbReference type="Gene3D" id="3.40.710.10">
    <property type="entry name" value="DD-peptidase/beta-lactamase superfamily"/>
    <property type="match status" value="1"/>
</dbReference>
<evidence type="ECO:0000256" key="4">
    <source>
        <dbReference type="ARBA" id="ARBA00022960"/>
    </source>
</evidence>
<dbReference type="EMBL" id="BONC01000046">
    <property type="protein sequence ID" value="GIF59399.1"/>
    <property type="molecule type" value="Genomic_DNA"/>
</dbReference>
<keyword evidence="5" id="KW-0573">Peptidoglycan synthesis</keyword>
<evidence type="ECO:0000256" key="6">
    <source>
        <dbReference type="ARBA" id="ARBA00023316"/>
    </source>
</evidence>
<evidence type="ECO:0000256" key="3">
    <source>
        <dbReference type="ARBA" id="ARBA00022801"/>
    </source>
</evidence>
<gene>
    <name evidence="10" type="ORF">Air01nite_54940</name>
</gene>
<name>A0ABQ4C9H3_9ACTN</name>
<organism evidence="10 11">
    <name type="scientific">Asanoa iriomotensis</name>
    <dbReference type="NCBI Taxonomy" id="234613"/>
    <lineage>
        <taxon>Bacteria</taxon>
        <taxon>Bacillati</taxon>
        <taxon>Actinomycetota</taxon>
        <taxon>Actinomycetes</taxon>
        <taxon>Micromonosporales</taxon>
        <taxon>Micromonosporaceae</taxon>
        <taxon>Asanoa</taxon>
    </lineage>
</organism>
<proteinExistence type="inferred from homology"/>
<dbReference type="PANTHER" id="PTHR21581">
    <property type="entry name" value="D-ALANYL-D-ALANINE CARBOXYPEPTIDASE"/>
    <property type="match status" value="1"/>
</dbReference>
<keyword evidence="8" id="KW-0472">Membrane</keyword>
<dbReference type="PRINTS" id="PR00725">
    <property type="entry name" value="DADACBPTASE1"/>
</dbReference>
<protein>
    <recommendedName>
        <fullName evidence="9">Peptidase S11 D-alanyl-D-alanine carboxypeptidase A N-terminal domain-containing protein</fullName>
    </recommendedName>
</protein>